<dbReference type="Proteomes" id="UP000824023">
    <property type="component" value="Unassembled WGS sequence"/>
</dbReference>
<feature type="chain" id="PRO_5038481431" evidence="1">
    <location>
        <begin position="25"/>
        <end position="105"/>
    </location>
</feature>
<reference evidence="2" key="1">
    <citation type="journal article" date="2021" name="PeerJ">
        <title>Extensive microbial diversity within the chicken gut microbiome revealed by metagenomics and culture.</title>
        <authorList>
            <person name="Gilroy R."/>
            <person name="Ravi A."/>
            <person name="Getino M."/>
            <person name="Pursley I."/>
            <person name="Horton D.L."/>
            <person name="Alikhan N.F."/>
            <person name="Baker D."/>
            <person name="Gharbi K."/>
            <person name="Hall N."/>
            <person name="Watson M."/>
            <person name="Adriaenssens E.M."/>
            <person name="Foster-Nyarko E."/>
            <person name="Jarju S."/>
            <person name="Secka A."/>
            <person name="Antonio M."/>
            <person name="Oren A."/>
            <person name="Chaudhuri R.R."/>
            <person name="La Ragione R."/>
            <person name="Hildebrand F."/>
            <person name="Pallen M.J."/>
        </authorList>
    </citation>
    <scope>NUCLEOTIDE SEQUENCE</scope>
    <source>
        <strain evidence="2">ChiHjej12B11-24981</strain>
    </source>
</reference>
<dbReference type="InterPro" id="IPR032593">
    <property type="entry name" value="DUF4907"/>
</dbReference>
<keyword evidence="1" id="KW-0732">Signal</keyword>
<dbReference type="AlphaFoldDB" id="A0A9D2A3U1"/>
<gene>
    <name evidence="2" type="ORF">H9819_00350</name>
</gene>
<sequence length="105" mass="11633">MVLRWQIWVGISLSLMTCLSCSHAGIDGLDCCVLQVPGGYGYVVRQNGDTLILQPYMPAVGHRQAFRTEAEALRAGELVCRKLRRGLPPTLTCEEVENCRQQAGR</sequence>
<proteinExistence type="predicted"/>
<evidence type="ECO:0000313" key="3">
    <source>
        <dbReference type="Proteomes" id="UP000824023"/>
    </source>
</evidence>
<evidence type="ECO:0000256" key="1">
    <source>
        <dbReference type="SAM" id="SignalP"/>
    </source>
</evidence>
<protein>
    <submittedName>
        <fullName evidence="2">DUF4907 domain-containing protein</fullName>
    </submittedName>
</protein>
<reference evidence="2" key="2">
    <citation type="submission" date="2021-04" db="EMBL/GenBank/DDBJ databases">
        <authorList>
            <person name="Gilroy R."/>
        </authorList>
    </citation>
    <scope>NUCLEOTIDE SEQUENCE</scope>
    <source>
        <strain evidence="2">ChiHjej12B11-24981</strain>
    </source>
</reference>
<dbReference type="Pfam" id="PF16250">
    <property type="entry name" value="DUF4907"/>
    <property type="match status" value="1"/>
</dbReference>
<accession>A0A9D2A3U1</accession>
<dbReference type="EMBL" id="DXCK01000006">
    <property type="protein sequence ID" value="HIZ00694.1"/>
    <property type="molecule type" value="Genomic_DNA"/>
</dbReference>
<evidence type="ECO:0000313" key="2">
    <source>
        <dbReference type="EMBL" id="HIZ00694.1"/>
    </source>
</evidence>
<feature type="signal peptide" evidence="1">
    <location>
        <begin position="1"/>
        <end position="24"/>
    </location>
</feature>
<comment type="caution">
    <text evidence="2">The sequence shown here is derived from an EMBL/GenBank/DDBJ whole genome shotgun (WGS) entry which is preliminary data.</text>
</comment>
<name>A0A9D2A3U1_9BACE</name>
<organism evidence="2 3">
    <name type="scientific">Candidatus Bacteroides merdipullorum</name>
    <dbReference type="NCBI Taxonomy" id="2838474"/>
    <lineage>
        <taxon>Bacteria</taxon>
        <taxon>Pseudomonadati</taxon>
        <taxon>Bacteroidota</taxon>
        <taxon>Bacteroidia</taxon>
        <taxon>Bacteroidales</taxon>
        <taxon>Bacteroidaceae</taxon>
        <taxon>Bacteroides</taxon>
    </lineage>
</organism>